<dbReference type="EMBL" id="JBJQND010000007">
    <property type="protein sequence ID" value="KAL3871559.1"/>
    <property type="molecule type" value="Genomic_DNA"/>
</dbReference>
<protein>
    <recommendedName>
        <fullName evidence="1">Integrase catalytic domain-containing protein</fullName>
    </recommendedName>
</protein>
<evidence type="ECO:0000259" key="1">
    <source>
        <dbReference type="PROSITE" id="PS50994"/>
    </source>
</evidence>
<dbReference type="Gene3D" id="3.30.420.10">
    <property type="entry name" value="Ribonuclease H-like superfamily/Ribonuclease H"/>
    <property type="match status" value="1"/>
</dbReference>
<name>A0ABD3WCV2_SINWO</name>
<dbReference type="InterPro" id="IPR012337">
    <property type="entry name" value="RNaseH-like_sf"/>
</dbReference>
<proteinExistence type="predicted"/>
<dbReference type="PROSITE" id="PS50994">
    <property type="entry name" value="INTEGRASE"/>
    <property type="match status" value="1"/>
</dbReference>
<organism evidence="3 4">
    <name type="scientific">Sinanodonta woodiana</name>
    <name type="common">Chinese pond mussel</name>
    <name type="synonym">Anodonta woodiana</name>
    <dbReference type="NCBI Taxonomy" id="1069815"/>
    <lineage>
        <taxon>Eukaryota</taxon>
        <taxon>Metazoa</taxon>
        <taxon>Spiralia</taxon>
        <taxon>Lophotrochozoa</taxon>
        <taxon>Mollusca</taxon>
        <taxon>Bivalvia</taxon>
        <taxon>Autobranchia</taxon>
        <taxon>Heteroconchia</taxon>
        <taxon>Palaeoheterodonta</taxon>
        <taxon>Unionida</taxon>
        <taxon>Unionoidea</taxon>
        <taxon>Unionidae</taxon>
        <taxon>Unioninae</taxon>
        <taxon>Sinanodonta</taxon>
    </lineage>
</organism>
<dbReference type="FunFam" id="3.30.420.10:FF:000032">
    <property type="entry name" value="Retrovirus-related Pol polyprotein from transposon 297-like Protein"/>
    <property type="match status" value="1"/>
</dbReference>
<feature type="domain" description="Integrase catalytic" evidence="1">
    <location>
        <begin position="1"/>
        <end position="123"/>
    </location>
</feature>
<comment type="caution">
    <text evidence="3">The sequence shown here is derived from an EMBL/GenBank/DDBJ whole genome shotgun (WGS) entry which is preliminary data.</text>
</comment>
<evidence type="ECO:0000313" key="2">
    <source>
        <dbReference type="EMBL" id="KAL3871559.1"/>
    </source>
</evidence>
<keyword evidence="4" id="KW-1185">Reference proteome</keyword>
<dbReference type="PANTHER" id="PTHR37984:SF15">
    <property type="entry name" value="INTEGRASE CATALYTIC DOMAIN-CONTAINING PROTEIN"/>
    <property type="match status" value="1"/>
</dbReference>
<dbReference type="Proteomes" id="UP001634394">
    <property type="component" value="Unassembled WGS sequence"/>
</dbReference>
<evidence type="ECO:0000313" key="4">
    <source>
        <dbReference type="Proteomes" id="UP001634394"/>
    </source>
</evidence>
<dbReference type="InterPro" id="IPR050951">
    <property type="entry name" value="Retrovirus_Pol_polyprotein"/>
</dbReference>
<dbReference type="SUPFAM" id="SSF53098">
    <property type="entry name" value="Ribonuclease H-like"/>
    <property type="match status" value="1"/>
</dbReference>
<dbReference type="InterPro" id="IPR001584">
    <property type="entry name" value="Integrase_cat-core"/>
</dbReference>
<gene>
    <name evidence="2" type="ORF">ACJMK2_039550</name>
    <name evidence="3" type="ORF">ACJMK2_039717</name>
</gene>
<dbReference type="AlphaFoldDB" id="A0ABD3WCV2"/>
<evidence type="ECO:0000313" key="3">
    <source>
        <dbReference type="EMBL" id="KAL3871734.1"/>
    </source>
</evidence>
<accession>A0ABD3WCV2</accession>
<dbReference type="PANTHER" id="PTHR37984">
    <property type="entry name" value="PROTEIN CBG26694"/>
    <property type="match status" value="1"/>
</dbReference>
<dbReference type="Pfam" id="PF00665">
    <property type="entry name" value="rve"/>
    <property type="match status" value="1"/>
</dbReference>
<sequence>MEKVALDILGPLPCTKNGNKYIMTLCDCFTKWTEAIPLPDQEALTVTKAFVNEFVCRFGTPLQLHSDQGRCFESKIFRGMCDCLSINKTRTTPLRPQANGLVERFNRTLATMLTMYCEQDQNN</sequence>
<reference evidence="3 4" key="1">
    <citation type="submission" date="2024-11" db="EMBL/GenBank/DDBJ databases">
        <title>Chromosome-level genome assembly of the freshwater bivalve Anodonta woodiana.</title>
        <authorList>
            <person name="Chen X."/>
        </authorList>
    </citation>
    <scope>NUCLEOTIDE SEQUENCE [LARGE SCALE GENOMIC DNA]</scope>
    <source>
        <strain evidence="3">MN2024</strain>
        <tissue evidence="3">Gills</tissue>
    </source>
</reference>
<dbReference type="EMBL" id="JBJQND010000007">
    <property type="protein sequence ID" value="KAL3871734.1"/>
    <property type="molecule type" value="Genomic_DNA"/>
</dbReference>
<dbReference type="InterPro" id="IPR036397">
    <property type="entry name" value="RNaseH_sf"/>
</dbReference>